<dbReference type="EMBL" id="JBBPHU010000012">
    <property type="protein sequence ID" value="KAK7511477.1"/>
    <property type="molecule type" value="Genomic_DNA"/>
</dbReference>
<feature type="region of interest" description="Disordered" evidence="2">
    <location>
        <begin position="173"/>
        <end position="199"/>
    </location>
</feature>
<feature type="compositionally biased region" description="Basic and acidic residues" evidence="2">
    <location>
        <begin position="177"/>
        <end position="188"/>
    </location>
</feature>
<accession>A0ABR1KB87</accession>
<dbReference type="PANTHER" id="PTHR12829:SF4">
    <property type="entry name" value="N(6)-ADENINE-SPECIFIC METHYLTRANSFERASE METTL4"/>
    <property type="match status" value="1"/>
</dbReference>
<evidence type="ECO:0000313" key="4">
    <source>
        <dbReference type="Proteomes" id="UP001363622"/>
    </source>
</evidence>
<gene>
    <name evidence="3" type="ORF">IWZ03DRAFT_386655</name>
</gene>
<dbReference type="Pfam" id="PF05063">
    <property type="entry name" value="MT-A70"/>
    <property type="match status" value="1"/>
</dbReference>
<feature type="region of interest" description="Disordered" evidence="2">
    <location>
        <begin position="467"/>
        <end position="486"/>
    </location>
</feature>
<reference evidence="3 4" key="1">
    <citation type="submission" date="2024-04" db="EMBL/GenBank/DDBJ databases">
        <title>Phyllosticta paracitricarpa is synonymous to the EU quarantine fungus P. citricarpa based on phylogenomic analyses.</title>
        <authorList>
            <consortium name="Lawrence Berkeley National Laboratory"/>
            <person name="Van Ingen-Buijs V.A."/>
            <person name="Van Westerhoven A.C."/>
            <person name="Haridas S."/>
            <person name="Skiadas P."/>
            <person name="Martin F."/>
            <person name="Groenewald J.Z."/>
            <person name="Crous P.W."/>
            <person name="Seidl M.F."/>
        </authorList>
    </citation>
    <scope>NUCLEOTIDE SEQUENCE [LARGE SCALE GENOMIC DNA]</scope>
    <source>
        <strain evidence="3 4">CBS 123371</strain>
    </source>
</reference>
<dbReference type="PANTHER" id="PTHR12829">
    <property type="entry name" value="N6-ADENOSINE-METHYLTRANSFERASE"/>
    <property type="match status" value="1"/>
</dbReference>
<comment type="caution">
    <text evidence="3">The sequence shown here is derived from an EMBL/GenBank/DDBJ whole genome shotgun (WGS) entry which is preliminary data.</text>
</comment>
<proteinExistence type="inferred from homology"/>
<dbReference type="SUPFAM" id="SSF53335">
    <property type="entry name" value="S-adenosyl-L-methionine-dependent methyltransferases"/>
    <property type="match status" value="1"/>
</dbReference>
<protein>
    <submittedName>
        <fullName evidence="3">MT-A70-domain-containing protein</fullName>
    </submittedName>
</protein>
<evidence type="ECO:0000256" key="2">
    <source>
        <dbReference type="SAM" id="MobiDB-lite"/>
    </source>
</evidence>
<dbReference type="InterPro" id="IPR007757">
    <property type="entry name" value="MT-A70-like"/>
</dbReference>
<keyword evidence="4" id="KW-1185">Reference proteome</keyword>
<dbReference type="PROSITE" id="PS00092">
    <property type="entry name" value="N6_MTASE"/>
    <property type="match status" value="1"/>
</dbReference>
<feature type="compositionally biased region" description="Basic and acidic residues" evidence="2">
    <location>
        <begin position="469"/>
        <end position="486"/>
    </location>
</feature>
<sequence>MLLGKKNKMNPILYRNHDRTVILFDIPTSIAAAQGTKPYPNHSLLLSREPPTEPYGGALHESSNLKSNPNGFDEEIHQSYQEISLVALKHIEAHWKAQQWCLPRSLPSVEQVPRQSPQSHSKKRKIDETSVPIDGEVCDENHYLDSTEERTLRIPAEMLAQIVKDDPHSLALNQRQSRRDQQDAKDENQNQATEPEGLDIDDYDSYFYNAECFPVTINVTDMESKSLHLFRIPPLASFLLSDCRQSGHLRSTIRSLSQDYNHARKFDLVVMDPPWPNASVRHKKGYQTYNLRELKTMLLKMDLDMVIAPNGVVCTWITNSGRVRQCVLGPGGLFERWGVTLVEEWVWLKTTVSGVSQSPISSGWRKPYEVLLVGRVADWTQPESQTPSETVKRKVVVAVPDLHSRKPCVKTLMEELILKKEEGEYAGLELFGRYAVAGWCVWGNEAIKYNWDVYWKDEVEQDTLQAEKQMARLEQGPEAKKPKPAG</sequence>
<evidence type="ECO:0000313" key="3">
    <source>
        <dbReference type="EMBL" id="KAK7511477.1"/>
    </source>
</evidence>
<dbReference type="InterPro" id="IPR029063">
    <property type="entry name" value="SAM-dependent_MTases_sf"/>
</dbReference>
<organism evidence="3 4">
    <name type="scientific">Phyllosticta citriasiana</name>
    <dbReference type="NCBI Taxonomy" id="595635"/>
    <lineage>
        <taxon>Eukaryota</taxon>
        <taxon>Fungi</taxon>
        <taxon>Dikarya</taxon>
        <taxon>Ascomycota</taxon>
        <taxon>Pezizomycotina</taxon>
        <taxon>Dothideomycetes</taxon>
        <taxon>Dothideomycetes incertae sedis</taxon>
        <taxon>Botryosphaeriales</taxon>
        <taxon>Phyllostictaceae</taxon>
        <taxon>Phyllosticta</taxon>
    </lineage>
</organism>
<dbReference type="PROSITE" id="PS51143">
    <property type="entry name" value="MT_A70"/>
    <property type="match status" value="1"/>
</dbReference>
<evidence type="ECO:0000256" key="1">
    <source>
        <dbReference type="PROSITE-ProRule" id="PRU00489"/>
    </source>
</evidence>
<dbReference type="InterPro" id="IPR002052">
    <property type="entry name" value="DNA_methylase_N6_adenine_CS"/>
</dbReference>
<name>A0ABR1KB87_9PEZI</name>
<dbReference type="Proteomes" id="UP001363622">
    <property type="component" value="Unassembled WGS sequence"/>
</dbReference>
<feature type="region of interest" description="Disordered" evidence="2">
    <location>
        <begin position="109"/>
        <end position="134"/>
    </location>
</feature>
<comment type="similarity">
    <text evidence="1">Belongs to the MT-A70-like family.</text>
</comment>